<protein>
    <submittedName>
        <fullName evidence="1">Uncharacterized protein</fullName>
    </submittedName>
</protein>
<dbReference type="EMBL" id="VDUZ01000018">
    <property type="protein sequence ID" value="TXL74467.1"/>
    <property type="molecule type" value="Genomic_DNA"/>
</dbReference>
<gene>
    <name evidence="1" type="ORF">FHP25_17040</name>
</gene>
<dbReference type="OrthoDB" id="5497412at2"/>
<name>A0A5C8PLF5_9HYPH</name>
<evidence type="ECO:0000313" key="1">
    <source>
        <dbReference type="EMBL" id="TXL74467.1"/>
    </source>
</evidence>
<dbReference type="AlphaFoldDB" id="A0A5C8PLF5"/>
<proteinExistence type="predicted"/>
<comment type="caution">
    <text evidence="1">The sequence shown here is derived from an EMBL/GenBank/DDBJ whole genome shotgun (WGS) entry which is preliminary data.</text>
</comment>
<accession>A0A5C8PLF5</accession>
<reference evidence="1 2" key="1">
    <citation type="submission" date="2019-06" db="EMBL/GenBank/DDBJ databases">
        <title>New taxonomy in bacterial strain CC-CFT640, isolated from vineyard.</title>
        <authorList>
            <person name="Lin S.-Y."/>
            <person name="Tsai C.-F."/>
            <person name="Young C.-C."/>
        </authorList>
    </citation>
    <scope>NUCLEOTIDE SEQUENCE [LARGE SCALE GENOMIC DNA]</scope>
    <source>
        <strain evidence="1 2">CC-CFT640</strain>
    </source>
</reference>
<sequence>MKRALMTRMRAVEAIETVGLIQDAAIDAALWPSAVEHMMRQLDGIAGGLVVSDRCGGLTLAAIGFDQSYVARYFDHYMRFDPMLQAQPLPDLGRAAISSTLLPAGAFLKSEFFNDWLAPQGFRDCFSAVVHRQGERHARLHIVPRRCADDSLARAMAMFKPFFRPSSVRCAWPSAWSCCTIGRQRCRPRFPPPRPRSCCSTSAHTWCSPIRRRKHCWRRARLCV</sequence>
<evidence type="ECO:0000313" key="2">
    <source>
        <dbReference type="Proteomes" id="UP000321638"/>
    </source>
</evidence>
<dbReference type="Proteomes" id="UP000321638">
    <property type="component" value="Unassembled WGS sequence"/>
</dbReference>
<keyword evidence="2" id="KW-1185">Reference proteome</keyword>
<organism evidence="1 2">
    <name type="scientific">Vineibacter terrae</name>
    <dbReference type="NCBI Taxonomy" id="2586908"/>
    <lineage>
        <taxon>Bacteria</taxon>
        <taxon>Pseudomonadati</taxon>
        <taxon>Pseudomonadota</taxon>
        <taxon>Alphaproteobacteria</taxon>
        <taxon>Hyphomicrobiales</taxon>
        <taxon>Vineibacter</taxon>
    </lineage>
</organism>